<dbReference type="EMBL" id="JBHRSB010000016">
    <property type="protein sequence ID" value="MFC3003838.1"/>
    <property type="molecule type" value="Genomic_DNA"/>
</dbReference>
<evidence type="ECO:0000313" key="3">
    <source>
        <dbReference type="Proteomes" id="UP001595420"/>
    </source>
</evidence>
<evidence type="ECO:0000313" key="2">
    <source>
        <dbReference type="EMBL" id="MFC3003838.1"/>
    </source>
</evidence>
<proteinExistence type="predicted"/>
<dbReference type="Pfam" id="PF13154">
    <property type="entry name" value="DUF3991"/>
    <property type="match status" value="1"/>
</dbReference>
<dbReference type="RefSeq" id="WP_216840279.1">
    <property type="nucleotide sequence ID" value="NZ_JAFNJS010000016.1"/>
</dbReference>
<dbReference type="Proteomes" id="UP001595420">
    <property type="component" value="Unassembled WGS sequence"/>
</dbReference>
<dbReference type="Pfam" id="PF13155">
    <property type="entry name" value="Toprim_2"/>
    <property type="match status" value="1"/>
</dbReference>
<reference evidence="3" key="1">
    <citation type="journal article" date="2019" name="Int. J. Syst. Evol. Microbiol.">
        <title>The Global Catalogue of Microorganisms (GCM) 10K type strain sequencing project: providing services to taxonomists for standard genome sequencing and annotation.</title>
        <authorList>
            <consortium name="The Broad Institute Genomics Platform"/>
            <consortium name="The Broad Institute Genome Sequencing Center for Infectious Disease"/>
            <person name="Wu L."/>
            <person name="Ma J."/>
        </authorList>
    </citation>
    <scope>NUCLEOTIDE SEQUENCE [LARGE SCALE GENOMIC DNA]</scope>
    <source>
        <strain evidence="3">CGMCC 1.16855</strain>
    </source>
</reference>
<keyword evidence="3" id="KW-1185">Reference proteome</keyword>
<protein>
    <submittedName>
        <fullName evidence="2">DUF3991 domain-containing protein</fullName>
    </submittedName>
</protein>
<comment type="caution">
    <text evidence="2">The sequence shown here is derived from an EMBL/GenBank/DDBJ whole genome shotgun (WGS) entry which is preliminary data.</text>
</comment>
<gene>
    <name evidence="2" type="ORF">ACFOD3_28345</name>
</gene>
<sequence length="297" mass="31864">MAGYDNEIDALRARVDCRTVLERAGWQLDIAESTRRAVKYRLGAGRIVIVTHEGRGWFDPLGSGRGDVLALAQHVWGGTLGHARQRLRPLAGIAPSLQPAEAAPKRLKFDPDAWHKAPPPRVGSAGWRYLIGERGLPASTVSRVVAEGCLREGILGTGWGAHADAEGRIVGWEMRGPRYKGFVAGGTKAIFAAGAEKSRRLVVCEGMIDALSLASLEGWRECTRYVSTGGGWRDAAIGSLRTLLVPGSLLVAATDRGTGGERLAERLAQIAAGFEVAFERLLPANKDWNDDLRAGIG</sequence>
<name>A0ABV7C513_9PROT</name>
<feature type="domain" description="DUF3991" evidence="1">
    <location>
        <begin position="128"/>
        <end position="197"/>
    </location>
</feature>
<dbReference type="InterPro" id="IPR025054">
    <property type="entry name" value="DUF3991"/>
</dbReference>
<evidence type="ECO:0000259" key="1">
    <source>
        <dbReference type="Pfam" id="PF13154"/>
    </source>
</evidence>
<organism evidence="2 3">
    <name type="scientific">Falsiroseomonas tokyonensis</name>
    <dbReference type="NCBI Taxonomy" id="430521"/>
    <lineage>
        <taxon>Bacteria</taxon>
        <taxon>Pseudomonadati</taxon>
        <taxon>Pseudomonadota</taxon>
        <taxon>Alphaproteobacteria</taxon>
        <taxon>Acetobacterales</taxon>
        <taxon>Roseomonadaceae</taxon>
        <taxon>Falsiroseomonas</taxon>
    </lineage>
</organism>
<accession>A0ABV7C513</accession>